<dbReference type="Pfam" id="PF05708">
    <property type="entry name" value="Peptidase_C92"/>
    <property type="match status" value="1"/>
</dbReference>
<dbReference type="InterPro" id="IPR024453">
    <property type="entry name" value="Peptidase_C92"/>
</dbReference>
<dbReference type="EMBL" id="QICN01000012">
    <property type="protein sequence ID" value="PXV64669.1"/>
    <property type="molecule type" value="Genomic_DNA"/>
</dbReference>
<keyword evidence="1" id="KW-0732">Signal</keyword>
<reference evidence="2 3" key="1">
    <citation type="submission" date="2018-04" db="EMBL/GenBank/DDBJ databases">
        <title>Genomic Encyclopedia of Type Strains, Phase IV (KMG-IV): sequencing the most valuable type-strain genomes for metagenomic binning, comparative biology and taxonomic classification.</title>
        <authorList>
            <person name="Goeker M."/>
        </authorList>
    </citation>
    <scope>NUCLEOTIDE SEQUENCE [LARGE SCALE GENOMIC DNA]</scope>
    <source>
        <strain evidence="2 3">DSM 104150</strain>
    </source>
</reference>
<comment type="caution">
    <text evidence="2">The sequence shown here is derived from an EMBL/GenBank/DDBJ whole genome shotgun (WGS) entry which is preliminary data.</text>
</comment>
<evidence type="ECO:0000256" key="1">
    <source>
        <dbReference type="SAM" id="SignalP"/>
    </source>
</evidence>
<organism evidence="2 3">
    <name type="scientific">Sinimarinibacterium flocculans</name>
    <dbReference type="NCBI Taxonomy" id="985250"/>
    <lineage>
        <taxon>Bacteria</taxon>
        <taxon>Pseudomonadati</taxon>
        <taxon>Pseudomonadota</taxon>
        <taxon>Gammaproteobacteria</taxon>
        <taxon>Nevskiales</taxon>
        <taxon>Nevskiaceae</taxon>
        <taxon>Sinimarinibacterium</taxon>
    </lineage>
</organism>
<protein>
    <submittedName>
        <fullName evidence="2">Permuted papain-like amidase YaeF/Yiix C92 family enzyme</fullName>
    </submittedName>
</protein>
<feature type="chain" id="PRO_5016360100" evidence="1">
    <location>
        <begin position="23"/>
        <end position="339"/>
    </location>
</feature>
<dbReference type="RefSeq" id="WP_170124099.1">
    <property type="nucleotide sequence ID" value="NZ_CAKZQT010000005.1"/>
</dbReference>
<name>A0A318E1G5_9GAMM</name>
<dbReference type="InterPro" id="IPR038765">
    <property type="entry name" value="Papain-like_cys_pep_sf"/>
</dbReference>
<accession>A0A318E1G5</accession>
<dbReference type="AlphaFoldDB" id="A0A318E1G5"/>
<gene>
    <name evidence="2" type="ORF">C8D93_112119</name>
</gene>
<dbReference type="SUPFAM" id="SSF54001">
    <property type="entry name" value="Cysteine proteinases"/>
    <property type="match status" value="1"/>
</dbReference>
<dbReference type="Gene3D" id="3.90.1720.10">
    <property type="entry name" value="endopeptidase domain like (from Nostoc punctiforme)"/>
    <property type="match status" value="1"/>
</dbReference>
<evidence type="ECO:0000313" key="2">
    <source>
        <dbReference type="EMBL" id="PXV64669.1"/>
    </source>
</evidence>
<feature type="signal peptide" evidence="1">
    <location>
        <begin position="1"/>
        <end position="22"/>
    </location>
</feature>
<evidence type="ECO:0000313" key="3">
    <source>
        <dbReference type="Proteomes" id="UP000248330"/>
    </source>
</evidence>
<proteinExistence type="predicted"/>
<dbReference type="Proteomes" id="UP000248330">
    <property type="component" value="Unassembled WGS sequence"/>
</dbReference>
<keyword evidence="3" id="KW-1185">Reference proteome</keyword>
<sequence length="339" mass="36687">MDLSSAPRFALALLFLAPLATAAPCAGQAGAACADAPRARIVEQRRLDDEHLRDVLRPGVTLYEDLRLHRRFAFQPGDVLLVRSDELVSAAISQIATTPAFFSHIAIVGLDPQWQTLEVVEAGVDEGLRATALDDWLDRGVVRFAVYRHEDAAIAERAAIAAYRDLMTRRDAALDYDLRFDLEDAAQLYCSEVVTRAFAAAAPGAPRVPAQLSDVGGLVDTFPLAALGVSGTQVFVPDDLETDPRFVRVLERRAPQALARSAALDAALRAVFETLRGPGRADLLAELDAGSPSPAGILPALLHGSFSTWRRLPEPARSRLAVLARRVDEDARQRLASMP</sequence>